<comment type="caution">
    <text evidence="10">The sequence shown here is derived from an EMBL/GenBank/DDBJ whole genome shotgun (WGS) entry which is preliminary data.</text>
</comment>
<dbReference type="SUPFAM" id="SSF53098">
    <property type="entry name" value="Ribonuclease H-like"/>
    <property type="match status" value="2"/>
</dbReference>
<feature type="compositionally biased region" description="Basic residues" evidence="7">
    <location>
        <begin position="290"/>
        <end position="303"/>
    </location>
</feature>
<feature type="coiled-coil region" evidence="6">
    <location>
        <begin position="1553"/>
        <end position="1632"/>
    </location>
</feature>
<keyword evidence="4" id="KW-0378">Hydrolase</keyword>
<keyword evidence="5" id="KW-0862">Zinc</keyword>
<evidence type="ECO:0000256" key="6">
    <source>
        <dbReference type="SAM" id="Coils"/>
    </source>
</evidence>
<feature type="non-terminal residue" evidence="10">
    <location>
        <position position="2792"/>
    </location>
</feature>
<sequence length="2792" mass="315453">MLDAVVGVAEELEGARAHDALARPEPITACTGVHWHGLGVPCLANDVHGWAGAWHWHRPCVLEMPCDMVKVRGDMASPINFNQFLEKEKLKSNGSNFTDWFRHVRIFLNGGNLQYVLDAPLGDPPAETETDEVKNVYATRKTRYSQVQCAILCSLEADLQKRFEHHDPHELINELKTIFETHAAVECYEASKHFFSCMMEEGSSVSEHMLAMTGHAKKLSDLGIVIPNRLGINRVLQSLPPSYKNFVMNYNMQNMNKELPELFAMLKSAEIEIKKEHQVLMVNKTTSFKKQGKSKGKNKKSGKKAATPPVKPKAGPKPDAECYYCKEKGHWKRNCSKYLADLKSSLVKKKKEGISDIHVIDVYLTGSRTSTWVFDTGSVAHICNSKQELKNKRRLLKDEVTMRVGNGSKVDVIAVGTLPLHLPSGLVLSLNNCYFVPALSMNIISGSCLMQDGYSFKSENNGCSIFMNNIFYGRAPEKNGLFLLDLDSSDTHIHNIDAKRIKLNDNSTYMWHCRLGHIGVKRMKKLHTDGLLESLDFESLDRCEACLMGKMTKTPFSGMMERATDLLEIIHTDVCGPMSVASRGGYRYVLTFTDDLSRYGYIYLMKHKSETFEKFKEFQSEVENQRNKKIKFLRSDRGGEYLSYEFGMHLKKCGILSQLTPPSPQRNGVSERRNRTLLDMVRSMMSLTDLPLSFWSYALETAAFTLNRAPSKSVETTPYELWFNKKPKLSFLKVWGCEAYVKKLQPDKLEPKAEKCVFIGYPKETIGYTFYHKSEGKIFVAKNGTFLEKEFLTKECRKMFVPPTPATEEANDNDHETSNEIATEPRRSTRERATPDWYDPCLNVMIVDNNDEDPATYEEAMMSPDSNKWQEAMKSEMGSMYDNKVWTLVDLPDSRKAVENKWIFKRKTDADGNITVYKARLVAKGFRQIQGVDYDETFSPVAKLKSVRILLAIAAFFDYEIWQMDVKTAFLNGDIEEELYMVQPKGFVDPKNADKVCKLQRSIYGLKQASRNLGASNSVVDVCPKNLVKARASNELWRIIQEGFKPYNPDKLTRREAVDSQLNNTALHMIQTSVGTKDLPRVRNYTTAKEAWDGLAASCIGSESTRRNKYNALKNKAEGFMRLPDEDHQDMYSRLLIVADDFRLIGATHINDSWIKEKYIECMMPYVPIDVKTLVGRECYSSLSSQDAVHEMQALKVLEQNSHDSLNRAIGMSKGNNLALVVNPLDEVHPQEQYRASWSMSYPEDLQCHYHDHMAFHAKSFWVDPSKAKEDNIKRNHKSGFTSFGPKTRSCYNCDDKRHFIAECPYENRELHNGRLIPKDKSKESKGKYSKAPNKKFYNNKTKKGKRHPKVMLVTREEYSSDEVGSSCSEESEESSKELAAIVTTNIPSSSLFDSPNENPHNKNAHCFMARSSLDTSIVLSTQEEYTSGDDDVDDEEDATSNGLVALASLSTNSSSPSESPNEVIHVEEESCLMAKSSEVSSPSPSMPNISSDLGVDDASLKVKQELLEFDEFLLNLQGINKKHVSNLMSRLAQQTDMLEKKGQIEREDSLEIHALKNALEESQETIASLEERLENLEEPQDEINKLTKARDHARAKTKLLKKEKAQFGVDHEKLVKDLDELDKAHKALKSEYSLLSKLKDELAKASSPQSKLSLDDLLSKQRSNNGKEGLGYNAKAKKANKQKAKPAQEKKKDITNGEAPKGNTTNDDNAGNANPHYDYAAGGSKWVLDSGCTSHMTGGKNLVKELRPNINNITVSFGDNSTSEVLGFGKVVVAHNITLVDVMLVKTLGYNLLSVSALGKMGFAVFIDNDIVVLLWSKTLKVAFVGYREHNLACVEGKMHDSPHPSKTIISSKRILELLHVDLFGPVTHASLGAKKHCLVIVDDYSRYTWVYFLKTKDETQQIFIDFATEVQRQHNLLIKAIRSDNGSEFKNYTLNDFLSDEGIRHQYSAAYTPQQNGVAERKNRTLMDMARSMMAEYKSRYNFWAEAISTACHSSNRLYLRKGLNKTPYEILTGNKPNISYFKVFGCKCFYQIKGVRLSKFAPKALEGIFVGYGAESHTYRVFDVSSGIIIESCSVKFEENDGSQVGQVDVCAGDEIPQDAIVRMGVGFFRPIEGHGVASREGLCSTTVEPSSSQHQQTPSSEANDAPTQEQEENPPSHVQDQGQDQPSIQDQPFDICTSPNIVQDQAHEVEHSQEIEEAQIEGQDGDPNDQVDQVTPPRPRKTKEEIEARRLARRDRILEIRGHTHDKVLGDVRAKVSTRRQLANFSNHHAYISVVEPKKVFEALEDSDWVDAMHEELNNFKRNKVWTLVEKPKECRNVIGTKWIFKNKQDEFGNIVRNKARLVAQGFSQVEGIDFGETYAPVARLESIRILLAYASHHNFKLQQMDVKSAFLNGPLHEEVYVKQPPGFEDLNFPNHVYKLDKALYGLKQAPRAWYEHLKELLVDRGFDVGLIDPTLFTKRVNGELFVCQLYVDDIIFGSTNKAFNDEFSKLMTDSSVKGYLNNSFSMKDLGEASYILGIKIYRDRSRRLIGLSQSTYLDKILKKFRMDESKKGFLPMLPGKVLSKTQGPATAEERERMSQIPYASAVGSIMYAMLCTRPDIAHDVSLTSRYQSDPGMEHWTAVKNILKYLKRTKDMFLCYEGDQELVVTSYTDASWNTPDDSKSQSGYVFILNGAAVSWASSKQCTVAKSSTESEYIAASEASSEAVWMKRFIVELGVVPSALDPLVIYCDNMGAIANAQEPRSHKRLKHIKLRYHSIREYIEDGEVKICKVHIDLNVADPLTKALPR</sequence>
<protein>
    <recommendedName>
        <fullName evidence="12">Gag-pol polyprotein</fullName>
    </recommendedName>
</protein>
<feature type="compositionally biased region" description="Polar residues" evidence="7">
    <location>
        <begin position="2160"/>
        <end position="2174"/>
    </location>
</feature>
<dbReference type="InterPro" id="IPR036397">
    <property type="entry name" value="RNaseH_sf"/>
</dbReference>
<dbReference type="PROSITE" id="PS50994">
    <property type="entry name" value="INTEGRASE"/>
    <property type="match status" value="2"/>
</dbReference>
<keyword evidence="6" id="KW-0175">Coiled coil</keyword>
<proteinExistence type="predicted"/>
<feature type="compositionally biased region" description="Basic and acidic residues" evidence="7">
    <location>
        <begin position="812"/>
        <end position="833"/>
    </location>
</feature>
<dbReference type="SUPFAM" id="SSF57756">
    <property type="entry name" value="Retrovirus zinc finger-like domains"/>
    <property type="match status" value="1"/>
</dbReference>
<reference evidence="10" key="1">
    <citation type="submission" date="2023-07" db="EMBL/GenBank/DDBJ databases">
        <title>A chromosome-level genome assembly of Lolium multiflorum.</title>
        <authorList>
            <person name="Chen Y."/>
            <person name="Copetti D."/>
            <person name="Kolliker R."/>
            <person name="Studer B."/>
        </authorList>
    </citation>
    <scope>NUCLEOTIDE SEQUENCE</scope>
    <source>
        <strain evidence="10">02402/16</strain>
        <tissue evidence="10">Leaf</tissue>
    </source>
</reference>
<evidence type="ECO:0000313" key="11">
    <source>
        <dbReference type="Proteomes" id="UP001231189"/>
    </source>
</evidence>
<feature type="region of interest" description="Disordered" evidence="7">
    <location>
        <begin position="2128"/>
        <end position="2179"/>
    </location>
</feature>
<feature type="region of interest" description="Disordered" evidence="7">
    <location>
        <begin position="284"/>
        <end position="317"/>
    </location>
</feature>
<feature type="compositionally biased region" description="Basic residues" evidence="7">
    <location>
        <begin position="1341"/>
        <end position="1350"/>
    </location>
</feature>
<feature type="region of interest" description="Disordered" evidence="7">
    <location>
        <begin position="2204"/>
        <end position="2227"/>
    </location>
</feature>
<dbReference type="InterPro" id="IPR001878">
    <property type="entry name" value="Znf_CCHC"/>
</dbReference>
<evidence type="ECO:0000256" key="5">
    <source>
        <dbReference type="PROSITE-ProRule" id="PRU00047"/>
    </source>
</evidence>
<feature type="domain" description="Integrase catalytic" evidence="9">
    <location>
        <begin position="551"/>
        <end position="726"/>
    </location>
</feature>
<dbReference type="GO" id="GO:0006508">
    <property type="term" value="P:proteolysis"/>
    <property type="evidence" value="ECO:0007669"/>
    <property type="project" value="UniProtKB-KW"/>
</dbReference>
<keyword evidence="5" id="KW-0863">Zinc-finger</keyword>
<feature type="region of interest" description="Disordered" evidence="7">
    <location>
        <begin position="1646"/>
        <end position="1716"/>
    </location>
</feature>
<dbReference type="InterPro" id="IPR013103">
    <property type="entry name" value="RVT_2"/>
</dbReference>
<dbReference type="Pfam" id="PF00665">
    <property type="entry name" value="rve"/>
    <property type="match status" value="2"/>
</dbReference>
<accession>A0AAD8PWJ0</accession>
<evidence type="ECO:0000259" key="8">
    <source>
        <dbReference type="PROSITE" id="PS50158"/>
    </source>
</evidence>
<evidence type="ECO:0000256" key="3">
    <source>
        <dbReference type="ARBA" id="ARBA00022750"/>
    </source>
</evidence>
<feature type="compositionally biased region" description="Basic and acidic residues" evidence="7">
    <location>
        <begin position="1315"/>
        <end position="1327"/>
    </location>
</feature>
<dbReference type="Pfam" id="PF25597">
    <property type="entry name" value="SH3_retrovirus"/>
    <property type="match status" value="2"/>
</dbReference>
<keyword evidence="11" id="KW-1185">Reference proteome</keyword>
<dbReference type="Proteomes" id="UP001231189">
    <property type="component" value="Unassembled WGS sequence"/>
</dbReference>
<dbReference type="Pfam" id="PF07727">
    <property type="entry name" value="RVT_2"/>
    <property type="match status" value="2"/>
</dbReference>
<dbReference type="InterPro" id="IPR043502">
    <property type="entry name" value="DNA/RNA_pol_sf"/>
</dbReference>
<keyword evidence="3" id="KW-0064">Aspartyl protease</keyword>
<dbReference type="PANTHER" id="PTHR42648">
    <property type="entry name" value="TRANSPOSASE, PUTATIVE-RELATED"/>
    <property type="match status" value="1"/>
</dbReference>
<dbReference type="Gene3D" id="3.30.420.10">
    <property type="entry name" value="Ribonuclease H-like superfamily/Ribonuclease H"/>
    <property type="match status" value="2"/>
</dbReference>
<dbReference type="SMART" id="SM00343">
    <property type="entry name" value="ZnF_C2HC"/>
    <property type="match status" value="2"/>
</dbReference>
<name>A0AAD8PWJ0_LOLMU</name>
<evidence type="ECO:0008006" key="12">
    <source>
        <dbReference type="Google" id="ProtNLM"/>
    </source>
</evidence>
<feature type="region of interest" description="Disordered" evidence="7">
    <location>
        <begin position="803"/>
        <end position="833"/>
    </location>
</feature>
<feature type="compositionally biased region" description="Basic and acidic residues" evidence="7">
    <location>
        <begin position="1687"/>
        <end position="1696"/>
    </location>
</feature>
<dbReference type="InterPro" id="IPR057670">
    <property type="entry name" value="SH3_retrovirus"/>
</dbReference>
<dbReference type="GO" id="GO:0004190">
    <property type="term" value="F:aspartic-type endopeptidase activity"/>
    <property type="evidence" value="ECO:0007669"/>
    <property type="project" value="UniProtKB-KW"/>
</dbReference>
<dbReference type="Pfam" id="PF14223">
    <property type="entry name" value="Retrotran_gag_2"/>
    <property type="match status" value="1"/>
</dbReference>
<dbReference type="InterPro" id="IPR039537">
    <property type="entry name" value="Retrotran_Ty1/copia-like"/>
</dbReference>
<evidence type="ECO:0000256" key="1">
    <source>
        <dbReference type="ARBA" id="ARBA00022670"/>
    </source>
</evidence>
<dbReference type="Pfam" id="PF13976">
    <property type="entry name" value="gag_pre-integrs"/>
    <property type="match status" value="1"/>
</dbReference>
<organism evidence="10 11">
    <name type="scientific">Lolium multiflorum</name>
    <name type="common">Italian ryegrass</name>
    <name type="synonym">Lolium perenne subsp. multiflorum</name>
    <dbReference type="NCBI Taxonomy" id="4521"/>
    <lineage>
        <taxon>Eukaryota</taxon>
        <taxon>Viridiplantae</taxon>
        <taxon>Streptophyta</taxon>
        <taxon>Embryophyta</taxon>
        <taxon>Tracheophyta</taxon>
        <taxon>Spermatophyta</taxon>
        <taxon>Magnoliopsida</taxon>
        <taxon>Liliopsida</taxon>
        <taxon>Poales</taxon>
        <taxon>Poaceae</taxon>
        <taxon>BOP clade</taxon>
        <taxon>Pooideae</taxon>
        <taxon>Poodae</taxon>
        <taxon>Poeae</taxon>
        <taxon>Poeae Chloroplast Group 2 (Poeae type)</taxon>
        <taxon>Loliodinae</taxon>
        <taxon>Loliinae</taxon>
        <taxon>Lolium</taxon>
    </lineage>
</organism>
<dbReference type="PANTHER" id="PTHR42648:SF27">
    <property type="entry name" value="RNA-DIRECTED DNA POLYMERASE"/>
    <property type="match status" value="1"/>
</dbReference>
<feature type="region of interest" description="Disordered" evidence="7">
    <location>
        <begin position="1315"/>
        <end position="1378"/>
    </location>
</feature>
<feature type="compositionally biased region" description="Low complexity" evidence="7">
    <location>
        <begin position="2133"/>
        <end position="2144"/>
    </location>
</feature>
<feature type="compositionally biased region" description="Acidic residues" evidence="7">
    <location>
        <begin position="2204"/>
        <end position="2213"/>
    </location>
</feature>
<dbReference type="GO" id="GO:0003676">
    <property type="term" value="F:nucleic acid binding"/>
    <property type="evidence" value="ECO:0007669"/>
    <property type="project" value="InterPro"/>
</dbReference>
<feature type="domain" description="Integrase catalytic" evidence="9">
    <location>
        <begin position="1842"/>
        <end position="2018"/>
    </location>
</feature>
<dbReference type="GO" id="GO:0015074">
    <property type="term" value="P:DNA integration"/>
    <property type="evidence" value="ECO:0007669"/>
    <property type="project" value="InterPro"/>
</dbReference>
<dbReference type="InterPro" id="IPR025724">
    <property type="entry name" value="GAG-pre-integrase_dom"/>
</dbReference>
<evidence type="ECO:0000256" key="2">
    <source>
        <dbReference type="ARBA" id="ARBA00022723"/>
    </source>
</evidence>
<dbReference type="SUPFAM" id="SSF56672">
    <property type="entry name" value="DNA/RNA polymerases"/>
    <property type="match status" value="1"/>
</dbReference>
<dbReference type="InterPro" id="IPR036875">
    <property type="entry name" value="Znf_CCHC_sf"/>
</dbReference>
<keyword evidence="2" id="KW-0479">Metal-binding</keyword>
<evidence type="ECO:0000259" key="9">
    <source>
        <dbReference type="PROSITE" id="PS50994"/>
    </source>
</evidence>
<dbReference type="EMBL" id="JAUUTY010000755">
    <property type="protein sequence ID" value="KAK1585964.1"/>
    <property type="molecule type" value="Genomic_DNA"/>
</dbReference>
<evidence type="ECO:0000256" key="7">
    <source>
        <dbReference type="SAM" id="MobiDB-lite"/>
    </source>
</evidence>
<dbReference type="CDD" id="cd09272">
    <property type="entry name" value="RNase_HI_RT_Ty1"/>
    <property type="match status" value="1"/>
</dbReference>
<evidence type="ECO:0000313" key="10">
    <source>
        <dbReference type="EMBL" id="KAK1585964.1"/>
    </source>
</evidence>
<feature type="compositionally biased region" description="Basic residues" evidence="7">
    <location>
        <begin position="1676"/>
        <end position="1685"/>
    </location>
</feature>
<dbReference type="Pfam" id="PF00098">
    <property type="entry name" value="zf-CCHC"/>
    <property type="match status" value="1"/>
</dbReference>
<dbReference type="Pfam" id="PF22936">
    <property type="entry name" value="Pol_BBD"/>
    <property type="match status" value="2"/>
</dbReference>
<gene>
    <name evidence="10" type="ORF">QYE76_016664</name>
</gene>
<dbReference type="Gene3D" id="4.10.60.10">
    <property type="entry name" value="Zinc finger, CCHC-type"/>
    <property type="match status" value="1"/>
</dbReference>
<dbReference type="PROSITE" id="PS50158">
    <property type="entry name" value="ZF_CCHC"/>
    <property type="match status" value="1"/>
</dbReference>
<evidence type="ECO:0000256" key="4">
    <source>
        <dbReference type="ARBA" id="ARBA00022801"/>
    </source>
</evidence>
<feature type="compositionally biased region" description="Low complexity" evidence="7">
    <location>
        <begin position="1703"/>
        <end position="1715"/>
    </location>
</feature>
<keyword evidence="1" id="KW-0645">Protease</keyword>
<dbReference type="InterPro" id="IPR054722">
    <property type="entry name" value="PolX-like_BBD"/>
</dbReference>
<dbReference type="GO" id="GO:0008270">
    <property type="term" value="F:zinc ion binding"/>
    <property type="evidence" value="ECO:0007669"/>
    <property type="project" value="UniProtKB-KW"/>
</dbReference>
<dbReference type="InterPro" id="IPR012337">
    <property type="entry name" value="RNaseH-like_sf"/>
</dbReference>
<feature type="domain" description="CCHC-type" evidence="8">
    <location>
        <begin position="322"/>
        <end position="337"/>
    </location>
</feature>
<dbReference type="InterPro" id="IPR001584">
    <property type="entry name" value="Integrase_cat-core"/>
</dbReference>